<organism evidence="2 3">
    <name type="scientific">Mycolicibacterium helvum</name>
    <dbReference type="NCBI Taxonomy" id="1534349"/>
    <lineage>
        <taxon>Bacteria</taxon>
        <taxon>Bacillati</taxon>
        <taxon>Actinomycetota</taxon>
        <taxon>Actinomycetes</taxon>
        <taxon>Mycobacteriales</taxon>
        <taxon>Mycobacteriaceae</taxon>
        <taxon>Mycolicibacterium</taxon>
    </lineage>
</organism>
<dbReference type="Pfam" id="PF02784">
    <property type="entry name" value="Orn_Arg_deC_N"/>
    <property type="match status" value="1"/>
</dbReference>
<protein>
    <recommendedName>
        <fullName evidence="1">Orn/DAP/Arg decarboxylase 2 N-terminal domain-containing protein</fullName>
    </recommendedName>
</protein>
<keyword evidence="3" id="KW-1185">Reference proteome</keyword>
<reference evidence="2 3" key="1">
    <citation type="journal article" date="2019" name="Emerg. Microbes Infect.">
        <title>Comprehensive subspecies identification of 175 nontuberculous mycobacteria species based on 7547 genomic profiles.</title>
        <authorList>
            <person name="Matsumoto Y."/>
            <person name="Kinjo T."/>
            <person name="Motooka D."/>
            <person name="Nabeya D."/>
            <person name="Jung N."/>
            <person name="Uechi K."/>
            <person name="Horii T."/>
            <person name="Iida T."/>
            <person name="Fujita J."/>
            <person name="Nakamura S."/>
        </authorList>
    </citation>
    <scope>NUCLEOTIDE SEQUENCE [LARGE SCALE GENOMIC DNA]</scope>
    <source>
        <strain evidence="2 3">JCM 30396</strain>
    </source>
</reference>
<feature type="domain" description="Orn/DAP/Arg decarboxylase 2 N-terminal" evidence="1">
    <location>
        <begin position="42"/>
        <end position="158"/>
    </location>
</feature>
<dbReference type="EMBL" id="AP022596">
    <property type="protein sequence ID" value="BBY65123.1"/>
    <property type="molecule type" value="Genomic_DNA"/>
</dbReference>
<dbReference type="GO" id="GO:0003824">
    <property type="term" value="F:catalytic activity"/>
    <property type="evidence" value="ECO:0007669"/>
    <property type="project" value="InterPro"/>
</dbReference>
<gene>
    <name evidence="2" type="ORF">MHEL_33660</name>
</gene>
<evidence type="ECO:0000259" key="1">
    <source>
        <dbReference type="Pfam" id="PF02784"/>
    </source>
</evidence>
<dbReference type="Proteomes" id="UP000467148">
    <property type="component" value="Chromosome"/>
</dbReference>
<dbReference type="InterPro" id="IPR022644">
    <property type="entry name" value="De-COase2_N"/>
</dbReference>
<proteinExistence type="predicted"/>
<dbReference type="KEGG" id="mhev:MHEL_33660"/>
<dbReference type="InterPro" id="IPR029066">
    <property type="entry name" value="PLP-binding_barrel"/>
</dbReference>
<accession>A0A7I7T8K8</accession>
<dbReference type="Gene3D" id="3.20.20.10">
    <property type="entry name" value="Alanine racemase"/>
    <property type="match status" value="1"/>
</dbReference>
<dbReference type="AlphaFoldDB" id="A0A7I7T8K8"/>
<evidence type="ECO:0000313" key="2">
    <source>
        <dbReference type="EMBL" id="BBY65123.1"/>
    </source>
</evidence>
<sequence length="267" mass="28071">MTAYVPDNIWSLPTAAGQLAAPRSQAATDRHDPRLDEIVALRRCALYRKAFRCAAVSYPADVLRLDAPAEWIRRHGVAVDVDDIDGLGLALSAGVVPQRIIMHASDPAVVAMVRAAEAGAGRFVVNSHAQVGILAGPAAHRQRVLVDVSADDTDALVAAVVAGVDLDMIGVHRRLRGGDDGWAAVRSMIATMRGISQRYKVIPARLSLGDVDAADWGCTSTDLAAIAAAVDEAVEDGCIAGRFPSPAVNISPSCGTLMPAYIGQRHV</sequence>
<name>A0A7I7T8K8_9MYCO</name>
<dbReference type="SUPFAM" id="SSF51419">
    <property type="entry name" value="PLP-binding barrel"/>
    <property type="match status" value="1"/>
</dbReference>
<dbReference type="RefSeq" id="WP_163749252.1">
    <property type="nucleotide sequence ID" value="NZ_AP022596.1"/>
</dbReference>
<evidence type="ECO:0000313" key="3">
    <source>
        <dbReference type="Proteomes" id="UP000467148"/>
    </source>
</evidence>